<reference evidence="1 2" key="1">
    <citation type="submission" date="2019-03" db="EMBL/GenBank/DDBJ databases">
        <title>First draft genome of Liparis tanakae, snailfish: a comprehensive survey of snailfish specific genes.</title>
        <authorList>
            <person name="Kim W."/>
            <person name="Song I."/>
            <person name="Jeong J.-H."/>
            <person name="Kim D."/>
            <person name="Kim S."/>
            <person name="Ryu S."/>
            <person name="Song J.Y."/>
            <person name="Lee S.K."/>
        </authorList>
    </citation>
    <scope>NUCLEOTIDE SEQUENCE [LARGE SCALE GENOMIC DNA]</scope>
    <source>
        <tissue evidence="1">Muscle</tissue>
    </source>
</reference>
<proteinExistence type="predicted"/>
<comment type="caution">
    <text evidence="1">The sequence shown here is derived from an EMBL/GenBank/DDBJ whole genome shotgun (WGS) entry which is preliminary data.</text>
</comment>
<organism evidence="1 2">
    <name type="scientific">Liparis tanakae</name>
    <name type="common">Tanaka's snailfish</name>
    <dbReference type="NCBI Taxonomy" id="230148"/>
    <lineage>
        <taxon>Eukaryota</taxon>
        <taxon>Metazoa</taxon>
        <taxon>Chordata</taxon>
        <taxon>Craniata</taxon>
        <taxon>Vertebrata</taxon>
        <taxon>Euteleostomi</taxon>
        <taxon>Actinopterygii</taxon>
        <taxon>Neopterygii</taxon>
        <taxon>Teleostei</taxon>
        <taxon>Neoteleostei</taxon>
        <taxon>Acanthomorphata</taxon>
        <taxon>Eupercaria</taxon>
        <taxon>Perciformes</taxon>
        <taxon>Cottioidei</taxon>
        <taxon>Cottales</taxon>
        <taxon>Liparidae</taxon>
        <taxon>Liparis</taxon>
    </lineage>
</organism>
<name>A0A4Z2FI66_9TELE</name>
<protein>
    <submittedName>
        <fullName evidence="1">Uncharacterized protein</fullName>
    </submittedName>
</protein>
<sequence>MLPRIEATNARSRVGIRPSLEAALPESTQTTDQGSNCLFVNGFDNSEKQRTDGRLPVSALDAHGNAVIELQSGDVAEPQHDAGSVRPAHTFSQLLERFPALRKKCVLKRSPKPPLPGLKGSGV</sequence>
<evidence type="ECO:0000313" key="2">
    <source>
        <dbReference type="Proteomes" id="UP000314294"/>
    </source>
</evidence>
<dbReference type="AlphaFoldDB" id="A0A4Z2FI66"/>
<evidence type="ECO:0000313" key="1">
    <source>
        <dbReference type="EMBL" id="TNN40463.1"/>
    </source>
</evidence>
<gene>
    <name evidence="1" type="ORF">EYF80_049363</name>
</gene>
<keyword evidence="2" id="KW-1185">Reference proteome</keyword>
<dbReference type="Proteomes" id="UP000314294">
    <property type="component" value="Unassembled WGS sequence"/>
</dbReference>
<accession>A0A4Z2FI66</accession>
<dbReference type="EMBL" id="SRLO01001187">
    <property type="protein sequence ID" value="TNN40463.1"/>
    <property type="molecule type" value="Genomic_DNA"/>
</dbReference>